<feature type="transmembrane region" description="Helical" evidence="1">
    <location>
        <begin position="12"/>
        <end position="33"/>
    </location>
</feature>
<proteinExistence type="predicted"/>
<name>A0A0W1SAH5_9EURY</name>
<evidence type="ECO:0000313" key="2">
    <source>
        <dbReference type="EMBL" id="KTG23092.1"/>
    </source>
</evidence>
<dbReference type="AlphaFoldDB" id="A0A0W1SAH5"/>
<feature type="transmembrane region" description="Helical" evidence="1">
    <location>
        <begin position="39"/>
        <end position="58"/>
    </location>
</feature>
<keyword evidence="1" id="KW-1133">Transmembrane helix</keyword>
<evidence type="ECO:0000313" key="3">
    <source>
        <dbReference type="Proteomes" id="UP000053157"/>
    </source>
</evidence>
<feature type="transmembrane region" description="Helical" evidence="1">
    <location>
        <begin position="70"/>
        <end position="88"/>
    </location>
</feature>
<evidence type="ECO:0000256" key="1">
    <source>
        <dbReference type="SAM" id="Phobius"/>
    </source>
</evidence>
<sequence>MSDTRQSNPPFGLVIRTLAIVVLIILLAVGLLADGRMQVIALALMCVWLLFGFLLLGVGQAHKTGHLLHHVVFTAVLLIGSVAANMVWEVAKGVVPSTVTVVLSLGTWIVTLWLGSRLVYGGPFDHVRDRIHGANK</sequence>
<protein>
    <submittedName>
        <fullName evidence="2">Uncharacterized protein</fullName>
    </submittedName>
</protein>
<reference evidence="2 3" key="1">
    <citation type="submission" date="2015-12" db="EMBL/GenBank/DDBJ databases">
        <title>Haloferax profundi sp. nov. isolated from the Discovery deep brine-seawater interface in the Red Sea.</title>
        <authorList>
            <person name="Zhang G."/>
            <person name="Stingl U."/>
            <person name="Rashid M."/>
        </authorList>
    </citation>
    <scope>NUCLEOTIDE SEQUENCE [LARGE SCALE GENOMIC DNA]</scope>
    <source>
        <strain evidence="2 3">SB29</strain>
    </source>
</reference>
<accession>A0A0W1SAH5</accession>
<dbReference type="Proteomes" id="UP000053157">
    <property type="component" value="Unassembled WGS sequence"/>
</dbReference>
<feature type="transmembrane region" description="Helical" evidence="1">
    <location>
        <begin position="94"/>
        <end position="114"/>
    </location>
</feature>
<dbReference type="RefSeq" id="WP_058572743.1">
    <property type="nucleotide sequence ID" value="NZ_LOPV01000334.1"/>
</dbReference>
<comment type="caution">
    <text evidence="2">The sequence shown here is derived from an EMBL/GenBank/DDBJ whole genome shotgun (WGS) entry which is preliminary data.</text>
</comment>
<keyword evidence="3" id="KW-1185">Reference proteome</keyword>
<dbReference type="OrthoDB" id="351041at2157"/>
<keyword evidence="1" id="KW-0812">Transmembrane</keyword>
<organism evidence="2 3">
    <name type="scientific">Haloferax profundi</name>
    <dbReference type="NCBI Taxonomy" id="1544718"/>
    <lineage>
        <taxon>Archaea</taxon>
        <taxon>Methanobacteriati</taxon>
        <taxon>Methanobacteriota</taxon>
        <taxon>Stenosarchaea group</taxon>
        <taxon>Halobacteria</taxon>
        <taxon>Halobacteriales</taxon>
        <taxon>Haloferacaceae</taxon>
        <taxon>Haloferax</taxon>
    </lineage>
</organism>
<keyword evidence="1" id="KW-0472">Membrane</keyword>
<gene>
    <name evidence="2" type="ORF">AUR66_16740</name>
</gene>
<dbReference type="EMBL" id="LOPV01000334">
    <property type="protein sequence ID" value="KTG23092.1"/>
    <property type="molecule type" value="Genomic_DNA"/>
</dbReference>